<dbReference type="Proteomes" id="UP001304461">
    <property type="component" value="Unassembled WGS sequence"/>
</dbReference>
<organism evidence="5 6">
    <name type="scientific">Cyanobium gracile UHCC 0139</name>
    <dbReference type="NCBI Taxonomy" id="3110308"/>
    <lineage>
        <taxon>Bacteria</taxon>
        <taxon>Bacillati</taxon>
        <taxon>Cyanobacteriota</taxon>
        <taxon>Cyanophyceae</taxon>
        <taxon>Synechococcales</taxon>
        <taxon>Prochlorococcaceae</taxon>
        <taxon>Cyanobium</taxon>
    </lineage>
</organism>
<evidence type="ECO:0000259" key="4">
    <source>
        <dbReference type="PROSITE" id="PS50893"/>
    </source>
</evidence>
<evidence type="ECO:0000256" key="2">
    <source>
        <dbReference type="ARBA" id="ARBA00022741"/>
    </source>
</evidence>
<dbReference type="PROSITE" id="PS50893">
    <property type="entry name" value="ABC_TRANSPORTER_2"/>
    <property type="match status" value="1"/>
</dbReference>
<keyword evidence="3 5" id="KW-0067">ATP-binding</keyword>
<dbReference type="CDD" id="cd03255">
    <property type="entry name" value="ABC_MJ0796_LolCDE_FtsE"/>
    <property type="match status" value="1"/>
</dbReference>
<keyword evidence="1" id="KW-0813">Transport</keyword>
<dbReference type="InterPro" id="IPR003593">
    <property type="entry name" value="AAA+_ATPase"/>
</dbReference>
<dbReference type="InterPro" id="IPR017871">
    <property type="entry name" value="ABC_transporter-like_CS"/>
</dbReference>
<dbReference type="Gene3D" id="3.40.50.300">
    <property type="entry name" value="P-loop containing nucleotide triphosphate hydrolases"/>
    <property type="match status" value="1"/>
</dbReference>
<keyword evidence="2" id="KW-0547">Nucleotide-binding</keyword>
<dbReference type="SUPFAM" id="SSF52540">
    <property type="entry name" value="P-loop containing nucleoside triphosphate hydrolases"/>
    <property type="match status" value="1"/>
</dbReference>
<dbReference type="GO" id="GO:0005524">
    <property type="term" value="F:ATP binding"/>
    <property type="evidence" value="ECO:0007669"/>
    <property type="project" value="UniProtKB-KW"/>
</dbReference>
<keyword evidence="6" id="KW-1185">Reference proteome</keyword>
<accession>A0ABU5RNL7</accession>
<dbReference type="Pfam" id="PF00005">
    <property type="entry name" value="ABC_tran"/>
    <property type="match status" value="1"/>
</dbReference>
<dbReference type="PANTHER" id="PTHR24220:SF376">
    <property type="entry name" value="ABC TRANSPORTER"/>
    <property type="match status" value="1"/>
</dbReference>
<sequence>MLPVVAENLRHAYGEGPLRSEILHGISFTVNPGEITLLVGPSGSGKSTLLTLVGALRSVQEGSLRVLGSEVRRSSERMRVEIRRRIGFIFQSHNLVASLTSLQNVALVLQLSEPDPERRRHRATALLEAVGLGHRLHYFPSELSGGQRQRVAIARALAPEPDLVLADEPTASLDSTSGQEVVALLGDLCRKRGSSVLLVTHDLRLLDDADRIWAIEDGRVEPWKGSH</sequence>
<reference evidence="5 6" key="1">
    <citation type="submission" date="2023-12" db="EMBL/GenBank/DDBJ databases">
        <title>Baltic Sea Cyanobacteria.</title>
        <authorList>
            <person name="Delbaje E."/>
            <person name="Fewer D.P."/>
            <person name="Shishido T.K."/>
        </authorList>
    </citation>
    <scope>NUCLEOTIDE SEQUENCE [LARGE SCALE GENOMIC DNA]</scope>
    <source>
        <strain evidence="5 6">UHCC 0139</strain>
    </source>
</reference>
<dbReference type="RefSeq" id="WP_323303805.1">
    <property type="nucleotide sequence ID" value="NZ_JAYGHX010000001.1"/>
</dbReference>
<dbReference type="EMBL" id="JAYGHX010000001">
    <property type="protein sequence ID" value="MEA5389654.1"/>
    <property type="molecule type" value="Genomic_DNA"/>
</dbReference>
<protein>
    <submittedName>
        <fullName evidence="5">ATP-binding cassette domain-containing protein</fullName>
    </submittedName>
</protein>
<evidence type="ECO:0000313" key="5">
    <source>
        <dbReference type="EMBL" id="MEA5389654.1"/>
    </source>
</evidence>
<dbReference type="InterPro" id="IPR003439">
    <property type="entry name" value="ABC_transporter-like_ATP-bd"/>
</dbReference>
<proteinExistence type="predicted"/>
<comment type="caution">
    <text evidence="5">The sequence shown here is derived from an EMBL/GenBank/DDBJ whole genome shotgun (WGS) entry which is preliminary data.</text>
</comment>
<dbReference type="PROSITE" id="PS00211">
    <property type="entry name" value="ABC_TRANSPORTER_1"/>
    <property type="match status" value="1"/>
</dbReference>
<gene>
    <name evidence="5" type="ORF">VB738_00140</name>
</gene>
<dbReference type="SMART" id="SM00382">
    <property type="entry name" value="AAA"/>
    <property type="match status" value="1"/>
</dbReference>
<evidence type="ECO:0000256" key="3">
    <source>
        <dbReference type="ARBA" id="ARBA00022840"/>
    </source>
</evidence>
<dbReference type="InterPro" id="IPR027417">
    <property type="entry name" value="P-loop_NTPase"/>
</dbReference>
<dbReference type="InterPro" id="IPR017911">
    <property type="entry name" value="MacB-like_ATP-bd"/>
</dbReference>
<name>A0ABU5RNL7_9CYAN</name>
<evidence type="ECO:0000256" key="1">
    <source>
        <dbReference type="ARBA" id="ARBA00022448"/>
    </source>
</evidence>
<dbReference type="PANTHER" id="PTHR24220">
    <property type="entry name" value="IMPORT ATP-BINDING PROTEIN"/>
    <property type="match status" value="1"/>
</dbReference>
<evidence type="ECO:0000313" key="6">
    <source>
        <dbReference type="Proteomes" id="UP001304461"/>
    </source>
</evidence>
<dbReference type="InterPro" id="IPR015854">
    <property type="entry name" value="ABC_transpr_LolD-like"/>
</dbReference>
<feature type="domain" description="ABC transporter" evidence="4">
    <location>
        <begin position="4"/>
        <end position="227"/>
    </location>
</feature>